<dbReference type="InterPro" id="IPR027417">
    <property type="entry name" value="P-loop_NTPase"/>
</dbReference>
<evidence type="ECO:0000256" key="8">
    <source>
        <dbReference type="ARBA" id="ARBA00063934"/>
    </source>
</evidence>
<dbReference type="GO" id="GO:0016887">
    <property type="term" value="F:ATP hydrolysis activity"/>
    <property type="evidence" value="ECO:0007669"/>
    <property type="project" value="UniProtKB-UniRule"/>
</dbReference>
<reference evidence="11 12" key="1">
    <citation type="submission" date="2016-10" db="EMBL/GenBank/DDBJ databases">
        <authorList>
            <person name="de Groot N.N."/>
        </authorList>
    </citation>
    <scope>NUCLEOTIDE SEQUENCE [LARGE SCALE GENOMIC DNA]</scope>
    <source>
        <strain evidence="11 12">IBRC-M 10780</strain>
    </source>
</reference>
<comment type="catalytic activity">
    <reaction evidence="7">
        <text>a quaternary ammonium(out) + ATP + H2O = a quaternary ammonium(in) + ADP + phosphate + H(+)</text>
        <dbReference type="Rhea" id="RHEA:11036"/>
        <dbReference type="ChEBI" id="CHEBI:15377"/>
        <dbReference type="ChEBI" id="CHEBI:15378"/>
        <dbReference type="ChEBI" id="CHEBI:30616"/>
        <dbReference type="ChEBI" id="CHEBI:35267"/>
        <dbReference type="ChEBI" id="CHEBI:43474"/>
        <dbReference type="ChEBI" id="CHEBI:456216"/>
        <dbReference type="EC" id="7.6.2.9"/>
    </reaction>
</comment>
<dbReference type="PANTHER" id="PTHR43117:SF4">
    <property type="entry name" value="OSMOPROTECTANT IMPORT ATP-BINDING PROTEIN OSMV"/>
    <property type="match status" value="1"/>
</dbReference>
<comment type="subunit">
    <text evidence="9">The complex is probably composed of two ATP-binding proteins, two transmembrane proteins and a solute-binding protein.</text>
</comment>
<sequence length="332" mass="37200">MLSYGEGGEFVVISFENVSKKYRDGTVAVDGIDFTVNKGEFFVLIGPSGSGKTTTLKMMNRLIPISDGTIYIDGKKISEYNIHELRWNIGYVLQQIALFPHMTIEENIAIVPELKQWNKGKIHERVTELLDMVGLDPDVFRTRKPSELSGGEQQRVGVVRALAADPDIILMDEPFSALDPISRDKLQEDIIHLQKTIKKTIVFVTHDMKEAIKLADRICLMNEGKIVQLGTPNEIISNPNTDFVKDFVGDTSTFGSQFNLEALMESIDTEDSKLEQIPTISISATLEEVVKQLSQHDQLAVDKNGKSIGVIDRKMLIDYFSSQLVEGEDRHV</sequence>
<accession>A0A1I0EQU9</accession>
<name>A0A1I0EQU9_9BACI</name>
<comment type="similarity">
    <text evidence="1 9">Belongs to the ABC transporter superfamily.</text>
</comment>
<dbReference type="FunFam" id="3.40.50.300:FF:000425">
    <property type="entry name" value="Probable ABC transporter, ATP-binding subunit"/>
    <property type="match status" value="1"/>
</dbReference>
<keyword evidence="9" id="KW-1003">Cell membrane</keyword>
<dbReference type="InterPro" id="IPR003439">
    <property type="entry name" value="ABC_transporter-like_ATP-bd"/>
</dbReference>
<dbReference type="GO" id="GO:0005524">
    <property type="term" value="F:ATP binding"/>
    <property type="evidence" value="ECO:0007669"/>
    <property type="project" value="UniProtKB-UniRule"/>
</dbReference>
<dbReference type="Pfam" id="PF00005">
    <property type="entry name" value="ABC_tran"/>
    <property type="match status" value="1"/>
</dbReference>
<keyword evidence="2 9" id="KW-0813">Transport</keyword>
<keyword evidence="12" id="KW-1185">Reference proteome</keyword>
<feature type="domain" description="ABC transporter" evidence="10">
    <location>
        <begin position="13"/>
        <end position="248"/>
    </location>
</feature>
<comment type="subunit">
    <text evidence="8">The complex is composed of two ATP-binding proteins (OpuCA), two transmembrane proteins (OpuCB and OpuCD) and a solute-binding protein (OpuCC).</text>
</comment>
<dbReference type="STRING" id="930131.SAMN05216389_11226"/>
<keyword evidence="5 9" id="KW-0067">ATP-binding</keyword>
<dbReference type="SMART" id="SM00382">
    <property type="entry name" value="AAA"/>
    <property type="match status" value="1"/>
</dbReference>
<dbReference type="EMBL" id="FOHE01000012">
    <property type="protein sequence ID" value="SET47172.1"/>
    <property type="molecule type" value="Genomic_DNA"/>
</dbReference>
<evidence type="ECO:0000313" key="11">
    <source>
        <dbReference type="EMBL" id="SET47172.1"/>
    </source>
</evidence>
<dbReference type="Pfam" id="PF00571">
    <property type="entry name" value="CBS"/>
    <property type="match status" value="1"/>
</dbReference>
<dbReference type="Gene3D" id="3.10.580.10">
    <property type="entry name" value="CBS-domain"/>
    <property type="match status" value="1"/>
</dbReference>
<dbReference type="GO" id="GO:0006865">
    <property type="term" value="P:amino acid transport"/>
    <property type="evidence" value="ECO:0007669"/>
    <property type="project" value="UniProtKB-UniRule"/>
</dbReference>
<keyword evidence="9" id="KW-0472">Membrane</keyword>
<dbReference type="PROSITE" id="PS00211">
    <property type="entry name" value="ABC_TRANSPORTER_1"/>
    <property type="match status" value="1"/>
</dbReference>
<keyword evidence="4 9" id="KW-0547">Nucleotide-binding</keyword>
<dbReference type="InterPro" id="IPR003593">
    <property type="entry name" value="AAA+_ATPase"/>
</dbReference>
<dbReference type="InterPro" id="IPR000644">
    <property type="entry name" value="CBS_dom"/>
</dbReference>
<evidence type="ECO:0000256" key="3">
    <source>
        <dbReference type="ARBA" id="ARBA00022737"/>
    </source>
</evidence>
<keyword evidence="6" id="KW-0129">CBS domain</keyword>
<keyword evidence="9" id="KW-0997">Cell inner membrane</keyword>
<dbReference type="PANTHER" id="PTHR43117">
    <property type="entry name" value="OSMOPROTECTANT IMPORT ATP-BINDING PROTEIN OSMV"/>
    <property type="match status" value="1"/>
</dbReference>
<dbReference type="AlphaFoldDB" id="A0A1I0EQU9"/>
<dbReference type="SUPFAM" id="SSF52540">
    <property type="entry name" value="P-loop containing nucleoside triphosphate hydrolases"/>
    <property type="match status" value="1"/>
</dbReference>
<protein>
    <recommendedName>
        <fullName evidence="9">Quaternary amine transport ATP-binding protein</fullName>
        <ecNumber evidence="9">7.6.2.9</ecNumber>
    </recommendedName>
</protein>
<dbReference type="PROSITE" id="PS50893">
    <property type="entry name" value="ABC_TRANSPORTER_2"/>
    <property type="match status" value="1"/>
</dbReference>
<keyword evidence="3" id="KW-0677">Repeat</keyword>
<evidence type="ECO:0000256" key="2">
    <source>
        <dbReference type="ARBA" id="ARBA00022448"/>
    </source>
</evidence>
<dbReference type="GO" id="GO:0031460">
    <property type="term" value="P:glycine betaine transport"/>
    <property type="evidence" value="ECO:0007669"/>
    <property type="project" value="InterPro"/>
</dbReference>
<organism evidence="11 12">
    <name type="scientific">Oceanobacillus limi</name>
    <dbReference type="NCBI Taxonomy" id="930131"/>
    <lineage>
        <taxon>Bacteria</taxon>
        <taxon>Bacillati</taxon>
        <taxon>Bacillota</taxon>
        <taxon>Bacilli</taxon>
        <taxon>Bacillales</taxon>
        <taxon>Bacillaceae</taxon>
        <taxon>Oceanobacillus</taxon>
    </lineage>
</organism>
<proteinExistence type="inferred from homology"/>
<dbReference type="Gene3D" id="3.40.50.300">
    <property type="entry name" value="P-loop containing nucleotide triphosphate hydrolases"/>
    <property type="match status" value="1"/>
</dbReference>
<evidence type="ECO:0000256" key="5">
    <source>
        <dbReference type="ARBA" id="ARBA00022840"/>
    </source>
</evidence>
<dbReference type="Proteomes" id="UP000198618">
    <property type="component" value="Unassembled WGS sequence"/>
</dbReference>
<dbReference type="GO" id="GO:0005886">
    <property type="term" value="C:plasma membrane"/>
    <property type="evidence" value="ECO:0007669"/>
    <property type="project" value="UniProtKB-SubCell"/>
</dbReference>
<evidence type="ECO:0000256" key="1">
    <source>
        <dbReference type="ARBA" id="ARBA00005417"/>
    </source>
</evidence>
<evidence type="ECO:0000256" key="9">
    <source>
        <dbReference type="RuleBase" id="RU369116"/>
    </source>
</evidence>
<evidence type="ECO:0000313" key="12">
    <source>
        <dbReference type="Proteomes" id="UP000198618"/>
    </source>
</evidence>
<evidence type="ECO:0000256" key="4">
    <source>
        <dbReference type="ARBA" id="ARBA00022741"/>
    </source>
</evidence>
<evidence type="ECO:0000259" key="10">
    <source>
        <dbReference type="PROSITE" id="PS50893"/>
    </source>
</evidence>
<evidence type="ECO:0000256" key="7">
    <source>
        <dbReference type="ARBA" id="ARBA00052482"/>
    </source>
</evidence>
<dbReference type="NCBIfam" id="TIGR01186">
    <property type="entry name" value="proV"/>
    <property type="match status" value="1"/>
</dbReference>
<evidence type="ECO:0000256" key="6">
    <source>
        <dbReference type="ARBA" id="ARBA00023122"/>
    </source>
</evidence>
<comment type="subcellular location">
    <subcellularLocation>
        <location evidence="9">Cell inner membrane</location>
        <topology evidence="9">Peripheral membrane protein</topology>
    </subcellularLocation>
</comment>
<dbReference type="InterPro" id="IPR046342">
    <property type="entry name" value="CBS_dom_sf"/>
</dbReference>
<dbReference type="EC" id="7.6.2.9" evidence="9"/>
<dbReference type="InterPro" id="IPR005892">
    <property type="entry name" value="Gly-betaine_transp_ATP-bd"/>
</dbReference>
<dbReference type="GO" id="GO:0015418">
    <property type="term" value="F:ABC-type quaternary ammonium compound transporting activity"/>
    <property type="evidence" value="ECO:0007669"/>
    <property type="project" value="UniProtKB-EC"/>
</dbReference>
<dbReference type="InterPro" id="IPR017871">
    <property type="entry name" value="ABC_transporter-like_CS"/>
</dbReference>
<gene>
    <name evidence="11" type="ORF">SAMN05216389_11226</name>
</gene>